<reference evidence="7 8" key="1">
    <citation type="submission" date="2018-03" db="EMBL/GenBank/DDBJ databases">
        <title>A gene transfer event suggests a long-term partnership between eustigmatophyte algae and a novel lineage of endosymbiotic bacteria.</title>
        <authorList>
            <person name="Yurchenko T."/>
            <person name="Sevcikova T."/>
            <person name="Pribyl P."/>
            <person name="El Karkouri K."/>
            <person name="Klimes V."/>
            <person name="Amaral R."/>
            <person name="Zbrankova V."/>
            <person name="Kim E."/>
            <person name="Raoult D."/>
            <person name="Santos L.M.A."/>
            <person name="Elias M."/>
        </authorList>
    </citation>
    <scope>NUCLEOTIDE SEQUENCE [LARGE SCALE GENOMIC DNA]</scope>
    <source>
        <strain evidence="7">CCALA 838</strain>
    </source>
</reference>
<comment type="similarity">
    <text evidence="2 6">Belongs to the BI1 family.</text>
</comment>
<dbReference type="InterPro" id="IPR006214">
    <property type="entry name" value="Bax_inhibitor_1-related"/>
</dbReference>
<organism evidence="7 8">
    <name type="scientific">Candidatus Phycorickettsia trachydisci</name>
    <dbReference type="NCBI Taxonomy" id="2115978"/>
    <lineage>
        <taxon>Bacteria</taxon>
        <taxon>Pseudomonadati</taxon>
        <taxon>Pseudomonadota</taxon>
        <taxon>Alphaproteobacteria</taxon>
        <taxon>Rickettsiales</taxon>
        <taxon>Rickettsiaceae</taxon>
        <taxon>Candidatus Phycorickettsia</taxon>
    </lineage>
</organism>
<keyword evidence="4 6" id="KW-1133">Transmembrane helix</keyword>
<evidence type="ECO:0000313" key="7">
    <source>
        <dbReference type="EMBL" id="AVP87187.1"/>
    </source>
</evidence>
<feature type="transmembrane region" description="Helical" evidence="6">
    <location>
        <begin position="63"/>
        <end position="87"/>
    </location>
</feature>
<proteinExistence type="inferred from homology"/>
<feature type="transmembrane region" description="Helical" evidence="6">
    <location>
        <begin position="99"/>
        <end position="119"/>
    </location>
</feature>
<feature type="transmembrane region" description="Helical" evidence="6">
    <location>
        <begin position="23"/>
        <end position="43"/>
    </location>
</feature>
<comment type="subcellular location">
    <subcellularLocation>
        <location evidence="1">Membrane</location>
        <topology evidence="1">Multi-pass membrane protein</topology>
    </subcellularLocation>
</comment>
<accession>A0A2P1P7E3</accession>
<dbReference type="OrthoDB" id="9793828at2"/>
<evidence type="ECO:0000256" key="2">
    <source>
        <dbReference type="ARBA" id="ARBA00010350"/>
    </source>
</evidence>
<keyword evidence="8" id="KW-1185">Reference proteome</keyword>
<dbReference type="PANTHER" id="PTHR23291:SF50">
    <property type="entry name" value="PROTEIN LIFEGUARD 4"/>
    <property type="match status" value="1"/>
</dbReference>
<evidence type="ECO:0000256" key="5">
    <source>
        <dbReference type="ARBA" id="ARBA00023136"/>
    </source>
</evidence>
<dbReference type="AlphaFoldDB" id="A0A2P1P7E3"/>
<evidence type="ECO:0000256" key="1">
    <source>
        <dbReference type="ARBA" id="ARBA00004141"/>
    </source>
</evidence>
<evidence type="ECO:0000256" key="4">
    <source>
        <dbReference type="ARBA" id="ARBA00022989"/>
    </source>
</evidence>
<gene>
    <name evidence="7" type="ORF">phytr_2300</name>
</gene>
<feature type="transmembrane region" description="Helical" evidence="6">
    <location>
        <begin position="179"/>
        <end position="197"/>
    </location>
</feature>
<sequence length="245" mass="27244">MPMFSNIYTTQAKKVFDPGLRKYFLSIYNYIALALVITGISAFGALNFEPLTRMLYNVGPGGMIYGVTSFGWLMNFMPLLISIYMSSNYHAMNSQKSQMLFWIYSASIGISISWVGLVYTGASLVKTFFICAAAFSSISIYGYTTERDLTSAGAFFSMGLLAIFVASLINMLIGSAQLYFITSFLGIFIFLGLIAWDTQRLKAIYYASGGGEIGQKQAVFAALFIYTNIINLFLSLLSFFGERRR</sequence>
<name>A0A2P1P7E3_9RICK</name>
<keyword evidence="5 6" id="KW-0472">Membrane</keyword>
<dbReference type="PANTHER" id="PTHR23291">
    <property type="entry name" value="BAX INHIBITOR-RELATED"/>
    <property type="match status" value="1"/>
</dbReference>
<evidence type="ECO:0000313" key="8">
    <source>
        <dbReference type="Proteomes" id="UP000241762"/>
    </source>
</evidence>
<evidence type="ECO:0000256" key="3">
    <source>
        <dbReference type="ARBA" id="ARBA00022692"/>
    </source>
</evidence>
<dbReference type="EMBL" id="CP027845">
    <property type="protein sequence ID" value="AVP87187.1"/>
    <property type="molecule type" value="Genomic_DNA"/>
</dbReference>
<keyword evidence="3 6" id="KW-0812">Transmembrane</keyword>
<dbReference type="Proteomes" id="UP000241762">
    <property type="component" value="Chromosome"/>
</dbReference>
<dbReference type="CDD" id="cd10432">
    <property type="entry name" value="BI-1-like_bacterial"/>
    <property type="match status" value="1"/>
</dbReference>
<dbReference type="KEGG" id="ptc:phytr_2300"/>
<dbReference type="GO" id="GO:0016020">
    <property type="term" value="C:membrane"/>
    <property type="evidence" value="ECO:0007669"/>
    <property type="project" value="UniProtKB-SubCell"/>
</dbReference>
<feature type="transmembrane region" description="Helical" evidence="6">
    <location>
        <begin position="218"/>
        <end position="240"/>
    </location>
</feature>
<feature type="transmembrane region" description="Helical" evidence="6">
    <location>
        <begin position="155"/>
        <end position="173"/>
    </location>
</feature>
<dbReference type="Pfam" id="PF01027">
    <property type="entry name" value="Bax1-I"/>
    <property type="match status" value="1"/>
</dbReference>
<protein>
    <submittedName>
        <fullName evidence="7">Membrane protein</fullName>
    </submittedName>
</protein>
<evidence type="ECO:0000256" key="6">
    <source>
        <dbReference type="RuleBase" id="RU004379"/>
    </source>
</evidence>